<organism evidence="1 2">
    <name type="scientific">Actinokineospora guangxiensis</name>
    <dbReference type="NCBI Taxonomy" id="1490288"/>
    <lineage>
        <taxon>Bacteria</taxon>
        <taxon>Bacillati</taxon>
        <taxon>Actinomycetota</taxon>
        <taxon>Actinomycetes</taxon>
        <taxon>Pseudonocardiales</taxon>
        <taxon>Pseudonocardiaceae</taxon>
        <taxon>Actinokineospora</taxon>
    </lineage>
</organism>
<dbReference type="InterPro" id="IPR012964">
    <property type="entry name" value="DUF1702"/>
</dbReference>
<dbReference type="Pfam" id="PF08012">
    <property type="entry name" value="DUF1702"/>
    <property type="match status" value="1"/>
</dbReference>
<keyword evidence="2" id="KW-1185">Reference proteome</keyword>
<evidence type="ECO:0000313" key="2">
    <source>
        <dbReference type="Proteomes" id="UP001596157"/>
    </source>
</evidence>
<protein>
    <submittedName>
        <fullName evidence="1">DUF1702 family protein</fullName>
    </submittedName>
</protein>
<dbReference type="Proteomes" id="UP001596157">
    <property type="component" value="Unassembled WGS sequence"/>
</dbReference>
<name>A0ABW0EL30_9PSEU</name>
<evidence type="ECO:0000313" key="1">
    <source>
        <dbReference type="EMBL" id="MFC5288137.1"/>
    </source>
</evidence>
<reference evidence="2" key="1">
    <citation type="journal article" date="2019" name="Int. J. Syst. Evol. Microbiol.">
        <title>The Global Catalogue of Microorganisms (GCM) 10K type strain sequencing project: providing services to taxonomists for standard genome sequencing and annotation.</title>
        <authorList>
            <consortium name="The Broad Institute Genomics Platform"/>
            <consortium name="The Broad Institute Genome Sequencing Center for Infectious Disease"/>
            <person name="Wu L."/>
            <person name="Ma J."/>
        </authorList>
    </citation>
    <scope>NUCLEOTIDE SEQUENCE [LARGE SCALE GENOMIC DNA]</scope>
    <source>
        <strain evidence="2">CCUG 59778</strain>
    </source>
</reference>
<gene>
    <name evidence="1" type="ORF">ACFPM7_13840</name>
</gene>
<comment type="caution">
    <text evidence="1">The sequence shown here is derived from an EMBL/GenBank/DDBJ whole genome shotgun (WGS) entry which is preliminary data.</text>
</comment>
<dbReference type="RefSeq" id="WP_378247778.1">
    <property type="nucleotide sequence ID" value="NZ_JBHSKF010000005.1"/>
</dbReference>
<proteinExistence type="predicted"/>
<sequence>MGTRWRSLRRRILTPDVSETSLDVRGFHKKSPEAQDLLETVGTRFLEGYAYAAEAATVQECADRLDQIPPRFRGFAYEGAGMGFGVRDGLPLGRSDLNDEFLAGPGDPHNYLILVGIGWAMARVPRFAWPKSDKYDPVLRWLVLDGYGFHQAYFKTKKYVDGQFQEARFPWPADDPTGYTANAIDQGIGRAMWFIGGTDPEVVAGLIRRFPETRHADLWAGTGLAASYACGGDDDELVKLGELAGPHRPSLAQGAAFATEARVRAGLVVPHTEQTARIFCDMTPEEAAEVCLSIKADLGPVAMTDGLPTFEVWRRRIANEFVHLGGVSR</sequence>
<accession>A0ABW0EL30</accession>
<dbReference type="EMBL" id="JBHSKF010000005">
    <property type="protein sequence ID" value="MFC5288137.1"/>
    <property type="molecule type" value="Genomic_DNA"/>
</dbReference>